<evidence type="ECO:0000313" key="4">
    <source>
        <dbReference type="Proteomes" id="UP000886998"/>
    </source>
</evidence>
<feature type="compositionally biased region" description="Basic residues" evidence="1">
    <location>
        <begin position="168"/>
        <end position="179"/>
    </location>
</feature>
<dbReference type="Proteomes" id="UP000886998">
    <property type="component" value="Unassembled WGS sequence"/>
</dbReference>
<keyword evidence="4" id="KW-1185">Reference proteome</keyword>
<dbReference type="InterPro" id="IPR013087">
    <property type="entry name" value="Znf_C2H2_type"/>
</dbReference>
<gene>
    <name evidence="3" type="ORF">TNIN_125521</name>
</gene>
<sequence>MPPANKLKNKKEAVWCPHCARLLSPPADRRGATSHANSAPALPARTEASQTNQALAGDASVTCDICGHACRTRKGLTYHLPRNHGVPVGKKKGQRANKEQDQDSNPSPPPSHDTIQQVSFGKMFGGLPVRLGSRSWAKQCPPSPAKSPARPISGAEGIQHTSGTRSPFPRHLKVLHRMPNRQVVRGVSLREKDRKKPSQHPPYP</sequence>
<proteinExistence type="predicted"/>
<evidence type="ECO:0000313" key="3">
    <source>
        <dbReference type="EMBL" id="GFY58958.1"/>
    </source>
</evidence>
<organism evidence="3 4">
    <name type="scientific">Trichonephila inaurata madagascariensis</name>
    <dbReference type="NCBI Taxonomy" id="2747483"/>
    <lineage>
        <taxon>Eukaryota</taxon>
        <taxon>Metazoa</taxon>
        <taxon>Ecdysozoa</taxon>
        <taxon>Arthropoda</taxon>
        <taxon>Chelicerata</taxon>
        <taxon>Arachnida</taxon>
        <taxon>Araneae</taxon>
        <taxon>Araneomorphae</taxon>
        <taxon>Entelegynae</taxon>
        <taxon>Araneoidea</taxon>
        <taxon>Nephilidae</taxon>
        <taxon>Trichonephila</taxon>
        <taxon>Trichonephila inaurata</taxon>
    </lineage>
</organism>
<protein>
    <recommendedName>
        <fullName evidence="2">C2H2-type domain-containing protein</fullName>
    </recommendedName>
</protein>
<dbReference type="PROSITE" id="PS00028">
    <property type="entry name" value="ZINC_FINGER_C2H2_1"/>
    <property type="match status" value="1"/>
</dbReference>
<feature type="region of interest" description="Disordered" evidence="1">
    <location>
        <begin position="79"/>
        <end position="114"/>
    </location>
</feature>
<evidence type="ECO:0000256" key="1">
    <source>
        <dbReference type="SAM" id="MobiDB-lite"/>
    </source>
</evidence>
<dbReference type="AlphaFoldDB" id="A0A8X6XRP1"/>
<evidence type="ECO:0000259" key="2">
    <source>
        <dbReference type="PROSITE" id="PS00028"/>
    </source>
</evidence>
<name>A0A8X6XRP1_9ARAC</name>
<feature type="region of interest" description="Disordered" evidence="1">
    <location>
        <begin position="134"/>
        <end position="204"/>
    </location>
</feature>
<feature type="domain" description="C2H2-type" evidence="2">
    <location>
        <begin position="63"/>
        <end position="84"/>
    </location>
</feature>
<feature type="region of interest" description="Disordered" evidence="1">
    <location>
        <begin position="27"/>
        <end position="53"/>
    </location>
</feature>
<reference evidence="3" key="1">
    <citation type="submission" date="2020-08" db="EMBL/GenBank/DDBJ databases">
        <title>Multicomponent nature underlies the extraordinary mechanical properties of spider dragline silk.</title>
        <authorList>
            <person name="Kono N."/>
            <person name="Nakamura H."/>
            <person name="Mori M."/>
            <person name="Yoshida Y."/>
            <person name="Ohtoshi R."/>
            <person name="Malay A.D."/>
            <person name="Moran D.A.P."/>
            <person name="Tomita M."/>
            <person name="Numata K."/>
            <person name="Arakawa K."/>
        </authorList>
    </citation>
    <scope>NUCLEOTIDE SEQUENCE</scope>
</reference>
<accession>A0A8X6XRP1</accession>
<dbReference type="EMBL" id="BMAV01012355">
    <property type="protein sequence ID" value="GFY58958.1"/>
    <property type="molecule type" value="Genomic_DNA"/>
</dbReference>
<comment type="caution">
    <text evidence="3">The sequence shown here is derived from an EMBL/GenBank/DDBJ whole genome shotgun (WGS) entry which is preliminary data.</text>
</comment>